<dbReference type="Pfam" id="PF00589">
    <property type="entry name" value="Phage_integrase"/>
    <property type="match status" value="1"/>
</dbReference>
<name>A0A9X1PKG3_9BACT</name>
<feature type="domain" description="Tyr recombinase" evidence="2">
    <location>
        <begin position="24"/>
        <end position="160"/>
    </location>
</feature>
<dbReference type="CDD" id="cd01185">
    <property type="entry name" value="INTN1_C_like"/>
    <property type="match status" value="1"/>
</dbReference>
<evidence type="ECO:0000313" key="4">
    <source>
        <dbReference type="Proteomes" id="UP001139000"/>
    </source>
</evidence>
<dbReference type="PANTHER" id="PTHR30349">
    <property type="entry name" value="PHAGE INTEGRASE-RELATED"/>
    <property type="match status" value="1"/>
</dbReference>
<dbReference type="Gene3D" id="1.10.443.10">
    <property type="entry name" value="Intergrase catalytic core"/>
    <property type="match status" value="1"/>
</dbReference>
<dbReference type="EMBL" id="JAJTTC010000002">
    <property type="protein sequence ID" value="MCF0062573.1"/>
    <property type="molecule type" value="Genomic_DNA"/>
</dbReference>
<reference evidence="3" key="1">
    <citation type="submission" date="2021-12" db="EMBL/GenBank/DDBJ databases">
        <title>Novel species in genus Dyadobacter.</title>
        <authorList>
            <person name="Ma C."/>
        </authorList>
    </citation>
    <scope>NUCLEOTIDE SEQUENCE</scope>
    <source>
        <strain evidence="3">LJ419</strain>
    </source>
</reference>
<evidence type="ECO:0000259" key="2">
    <source>
        <dbReference type="PROSITE" id="PS51898"/>
    </source>
</evidence>
<dbReference type="AlphaFoldDB" id="A0A9X1PKG3"/>
<dbReference type="InterPro" id="IPR050090">
    <property type="entry name" value="Tyrosine_recombinase_XerCD"/>
</dbReference>
<accession>A0A9X1PKG3</accession>
<dbReference type="RefSeq" id="WP_234655674.1">
    <property type="nucleotide sequence ID" value="NZ_CP094997.1"/>
</dbReference>
<evidence type="ECO:0000256" key="1">
    <source>
        <dbReference type="ARBA" id="ARBA00023172"/>
    </source>
</evidence>
<dbReference type="GO" id="GO:0006310">
    <property type="term" value="P:DNA recombination"/>
    <property type="evidence" value="ECO:0007669"/>
    <property type="project" value="UniProtKB-KW"/>
</dbReference>
<dbReference type="SUPFAM" id="SSF56349">
    <property type="entry name" value="DNA breaking-rejoining enzymes"/>
    <property type="match status" value="1"/>
</dbReference>
<dbReference type="Proteomes" id="UP001139000">
    <property type="component" value="Unassembled WGS sequence"/>
</dbReference>
<dbReference type="PROSITE" id="PS51898">
    <property type="entry name" value="TYR_RECOMBINASE"/>
    <property type="match status" value="1"/>
</dbReference>
<sequence>MKLEEEPLTKANCYTVEQITSSWGHREFLFEDEVQKLVDTACRSEVIKRASLFSVLTGLRFSDISTLDWSELRGQKGNYYIQFLIDKTGRAEFMPISDQAFGLLGQKGEGRVFKRLKYTQVNYILPEWLKDAEIDKHISFHCFQHTFATLQLLLGTDIVR</sequence>
<keyword evidence="1" id="KW-0233">DNA recombination</keyword>
<proteinExistence type="predicted"/>
<dbReference type="PANTHER" id="PTHR30349:SF64">
    <property type="entry name" value="PROPHAGE INTEGRASE INTD-RELATED"/>
    <property type="match status" value="1"/>
</dbReference>
<organism evidence="3 4">
    <name type="scientific">Dyadobacter chenwenxiniae</name>
    <dbReference type="NCBI Taxonomy" id="2906456"/>
    <lineage>
        <taxon>Bacteria</taxon>
        <taxon>Pseudomonadati</taxon>
        <taxon>Bacteroidota</taxon>
        <taxon>Cytophagia</taxon>
        <taxon>Cytophagales</taxon>
        <taxon>Spirosomataceae</taxon>
        <taxon>Dyadobacter</taxon>
    </lineage>
</organism>
<gene>
    <name evidence="3" type="ORF">LXM26_13790</name>
</gene>
<evidence type="ECO:0000313" key="3">
    <source>
        <dbReference type="EMBL" id="MCF0062573.1"/>
    </source>
</evidence>
<keyword evidence="4" id="KW-1185">Reference proteome</keyword>
<comment type="caution">
    <text evidence="3">The sequence shown here is derived from an EMBL/GenBank/DDBJ whole genome shotgun (WGS) entry which is preliminary data.</text>
</comment>
<dbReference type="InterPro" id="IPR002104">
    <property type="entry name" value="Integrase_catalytic"/>
</dbReference>
<dbReference type="GO" id="GO:0015074">
    <property type="term" value="P:DNA integration"/>
    <property type="evidence" value="ECO:0007669"/>
    <property type="project" value="InterPro"/>
</dbReference>
<dbReference type="InterPro" id="IPR011010">
    <property type="entry name" value="DNA_brk_join_enz"/>
</dbReference>
<dbReference type="GO" id="GO:0003677">
    <property type="term" value="F:DNA binding"/>
    <property type="evidence" value="ECO:0007669"/>
    <property type="project" value="InterPro"/>
</dbReference>
<dbReference type="InterPro" id="IPR013762">
    <property type="entry name" value="Integrase-like_cat_sf"/>
</dbReference>
<protein>
    <submittedName>
        <fullName evidence="3">Site-specific integrase</fullName>
    </submittedName>
</protein>